<comment type="caution">
    <text evidence="4">The sequence shown here is derived from an EMBL/GenBank/DDBJ whole genome shotgun (WGS) entry which is preliminary data.</text>
</comment>
<dbReference type="SMART" id="SM00448">
    <property type="entry name" value="REC"/>
    <property type="match status" value="1"/>
</dbReference>
<dbReference type="RefSeq" id="WP_165143232.1">
    <property type="nucleotide sequence ID" value="NZ_JAALLT010000004.1"/>
</dbReference>
<dbReference type="InterPro" id="IPR052048">
    <property type="entry name" value="ST_Response_Regulator"/>
</dbReference>
<feature type="region of interest" description="Disordered" evidence="2">
    <location>
        <begin position="125"/>
        <end position="145"/>
    </location>
</feature>
<gene>
    <name evidence="4" type="ORF">G3570_13450</name>
</gene>
<keyword evidence="1" id="KW-0597">Phosphoprotein</keyword>
<evidence type="ECO:0000259" key="3">
    <source>
        <dbReference type="PROSITE" id="PS50110"/>
    </source>
</evidence>
<keyword evidence="5" id="KW-1185">Reference proteome</keyword>
<evidence type="ECO:0000256" key="2">
    <source>
        <dbReference type="SAM" id="MobiDB-lite"/>
    </source>
</evidence>
<dbReference type="PANTHER" id="PTHR43228">
    <property type="entry name" value="TWO-COMPONENT RESPONSE REGULATOR"/>
    <property type="match status" value="1"/>
</dbReference>
<dbReference type="InterPro" id="IPR001789">
    <property type="entry name" value="Sig_transdc_resp-reg_receiver"/>
</dbReference>
<dbReference type="AlphaFoldDB" id="A0A6M1SZ69"/>
<proteinExistence type="predicted"/>
<dbReference type="GO" id="GO:0000160">
    <property type="term" value="P:phosphorelay signal transduction system"/>
    <property type="evidence" value="ECO:0007669"/>
    <property type="project" value="InterPro"/>
</dbReference>
<dbReference type="Pfam" id="PF00072">
    <property type="entry name" value="Response_reg"/>
    <property type="match status" value="1"/>
</dbReference>
<dbReference type="InterPro" id="IPR011006">
    <property type="entry name" value="CheY-like_superfamily"/>
</dbReference>
<sequence>MNEKTLKKVLIVEDDMLLSLVEERLIEKMGHKVVAKVGSGKEAIVKAKELKPDIILMDIVLKGEIDGIEAMEEIRKHSRVPVVYLSGNSDRFNFERAKKTGFTDYLVKPITSNDLYKPFEKAFANSKKSNKDSATPSRNREVGVS</sequence>
<feature type="domain" description="Response regulatory" evidence="3">
    <location>
        <begin position="8"/>
        <end position="123"/>
    </location>
</feature>
<dbReference type="Gene3D" id="3.40.50.2300">
    <property type="match status" value="1"/>
</dbReference>
<feature type="modified residue" description="4-aspartylphosphate" evidence="1">
    <location>
        <position position="58"/>
    </location>
</feature>
<evidence type="ECO:0000256" key="1">
    <source>
        <dbReference type="PROSITE-ProRule" id="PRU00169"/>
    </source>
</evidence>
<dbReference type="EMBL" id="JAALLT010000004">
    <property type="protein sequence ID" value="NGP77648.1"/>
    <property type="molecule type" value="Genomic_DNA"/>
</dbReference>
<dbReference type="PANTHER" id="PTHR43228:SF6">
    <property type="entry name" value="RESPONSE REGULATOR RECEIVER"/>
    <property type="match status" value="1"/>
</dbReference>
<protein>
    <submittedName>
        <fullName evidence="4">Response regulator</fullName>
    </submittedName>
</protein>
<dbReference type="Proteomes" id="UP000473278">
    <property type="component" value="Unassembled WGS sequence"/>
</dbReference>
<accession>A0A6M1SZ69</accession>
<evidence type="ECO:0000313" key="4">
    <source>
        <dbReference type="EMBL" id="NGP77648.1"/>
    </source>
</evidence>
<dbReference type="PROSITE" id="PS50110">
    <property type="entry name" value="RESPONSE_REGULATORY"/>
    <property type="match status" value="1"/>
</dbReference>
<reference evidence="4 5" key="1">
    <citation type="submission" date="2020-02" db="EMBL/GenBank/DDBJ databases">
        <title>Balneolaceae bacterium YR4-1, complete genome.</title>
        <authorList>
            <person name="Li Y."/>
            <person name="Wu S."/>
        </authorList>
    </citation>
    <scope>NUCLEOTIDE SEQUENCE [LARGE SCALE GENOMIC DNA]</scope>
    <source>
        <strain evidence="4 5">YR4-1</strain>
    </source>
</reference>
<organism evidence="4 5">
    <name type="scientific">Halalkalibaculum roseum</name>
    <dbReference type="NCBI Taxonomy" id="2709311"/>
    <lineage>
        <taxon>Bacteria</taxon>
        <taxon>Pseudomonadati</taxon>
        <taxon>Balneolota</taxon>
        <taxon>Balneolia</taxon>
        <taxon>Balneolales</taxon>
        <taxon>Balneolaceae</taxon>
        <taxon>Halalkalibaculum</taxon>
    </lineage>
</organism>
<evidence type="ECO:0000313" key="5">
    <source>
        <dbReference type="Proteomes" id="UP000473278"/>
    </source>
</evidence>
<name>A0A6M1SZ69_9BACT</name>
<dbReference type="SUPFAM" id="SSF52172">
    <property type="entry name" value="CheY-like"/>
    <property type="match status" value="1"/>
</dbReference>
<dbReference type="CDD" id="cd17534">
    <property type="entry name" value="REC_DC-like"/>
    <property type="match status" value="1"/>
</dbReference>